<dbReference type="GO" id="GO:0016491">
    <property type="term" value="F:oxidoreductase activity"/>
    <property type="evidence" value="ECO:0007669"/>
    <property type="project" value="UniProtKB-KW"/>
</dbReference>
<accession>A0A9W6UW61</accession>
<reference evidence="6" key="1">
    <citation type="submission" date="2023-02" db="EMBL/GenBank/DDBJ databases">
        <title>Actinomadura rubrobrunea NBRC 14622.</title>
        <authorList>
            <person name="Ichikawa N."/>
            <person name="Sato H."/>
            <person name="Tonouchi N."/>
        </authorList>
    </citation>
    <scope>NUCLEOTIDE SEQUENCE</scope>
    <source>
        <strain evidence="6">NBRC 14622</strain>
    </source>
</reference>
<dbReference type="Proteomes" id="UP001165124">
    <property type="component" value="Unassembled WGS sequence"/>
</dbReference>
<organism evidence="6 7">
    <name type="scientific">Actinomadura rubrobrunea</name>
    <dbReference type="NCBI Taxonomy" id="115335"/>
    <lineage>
        <taxon>Bacteria</taxon>
        <taxon>Bacillati</taxon>
        <taxon>Actinomycetota</taxon>
        <taxon>Actinomycetes</taxon>
        <taxon>Streptosporangiales</taxon>
        <taxon>Thermomonosporaceae</taxon>
        <taxon>Actinomadura</taxon>
    </lineage>
</organism>
<dbReference type="GO" id="GO:0016020">
    <property type="term" value="C:membrane"/>
    <property type="evidence" value="ECO:0007669"/>
    <property type="project" value="TreeGrafter"/>
</dbReference>
<evidence type="ECO:0000256" key="3">
    <source>
        <dbReference type="RuleBase" id="RU000363"/>
    </source>
</evidence>
<evidence type="ECO:0000256" key="1">
    <source>
        <dbReference type="ARBA" id="ARBA00006484"/>
    </source>
</evidence>
<dbReference type="EMBL" id="BSRZ01000004">
    <property type="protein sequence ID" value="GLW63947.1"/>
    <property type="molecule type" value="Genomic_DNA"/>
</dbReference>
<dbReference type="AlphaFoldDB" id="A0A9W6UW61"/>
<dbReference type="InterPro" id="IPR020904">
    <property type="entry name" value="Sc_DH/Rdtase_CS"/>
</dbReference>
<dbReference type="Gene3D" id="3.40.50.720">
    <property type="entry name" value="NAD(P)-binding Rossmann-like Domain"/>
    <property type="match status" value="1"/>
</dbReference>
<dbReference type="PRINTS" id="PR00080">
    <property type="entry name" value="SDRFAMILY"/>
</dbReference>
<evidence type="ECO:0000256" key="4">
    <source>
        <dbReference type="SAM" id="MobiDB-lite"/>
    </source>
</evidence>
<dbReference type="PIRSF" id="PIRSF000126">
    <property type="entry name" value="11-beta-HSD1"/>
    <property type="match status" value="1"/>
</dbReference>
<feature type="domain" description="Ketoreductase" evidence="5">
    <location>
        <begin position="5"/>
        <end position="211"/>
    </location>
</feature>
<comment type="similarity">
    <text evidence="1 3">Belongs to the short-chain dehydrogenases/reductases (SDR) family.</text>
</comment>
<evidence type="ECO:0000313" key="6">
    <source>
        <dbReference type="EMBL" id="GLW63947.1"/>
    </source>
</evidence>
<dbReference type="InterPro" id="IPR057326">
    <property type="entry name" value="KR_dom"/>
</dbReference>
<dbReference type="CDD" id="cd05233">
    <property type="entry name" value="SDR_c"/>
    <property type="match status" value="1"/>
</dbReference>
<protein>
    <submittedName>
        <fullName evidence="6">Short-chain dehydrogenase</fullName>
    </submittedName>
</protein>
<feature type="region of interest" description="Disordered" evidence="4">
    <location>
        <begin position="266"/>
        <end position="287"/>
    </location>
</feature>
<dbReference type="Pfam" id="PF00106">
    <property type="entry name" value="adh_short"/>
    <property type="match status" value="1"/>
</dbReference>
<keyword evidence="7" id="KW-1185">Reference proteome</keyword>
<dbReference type="RefSeq" id="WP_083951742.1">
    <property type="nucleotide sequence ID" value="NZ_BSRZ01000004.1"/>
</dbReference>
<evidence type="ECO:0000256" key="2">
    <source>
        <dbReference type="ARBA" id="ARBA00023002"/>
    </source>
</evidence>
<name>A0A9W6UW61_9ACTN</name>
<comment type="caution">
    <text evidence="6">The sequence shown here is derived from an EMBL/GenBank/DDBJ whole genome shotgun (WGS) entry which is preliminary data.</text>
</comment>
<dbReference type="PRINTS" id="PR00081">
    <property type="entry name" value="GDHRDH"/>
</dbReference>
<gene>
    <name evidence="6" type="ORF">Arub01_21910</name>
</gene>
<dbReference type="SUPFAM" id="SSF51735">
    <property type="entry name" value="NAD(P)-binding Rossmann-fold domains"/>
    <property type="match status" value="1"/>
</dbReference>
<evidence type="ECO:0000259" key="5">
    <source>
        <dbReference type="SMART" id="SM00822"/>
    </source>
</evidence>
<dbReference type="PROSITE" id="PS00061">
    <property type="entry name" value="ADH_SHORT"/>
    <property type="match status" value="1"/>
</dbReference>
<sequence length="287" mass="29999">MTRYATAVVTGASGGVGAAFARLLAAEGSALVLVARDAARLRALADELRREHGARVEVLPADLAAPAGLERVAARVSDPRRPVDLLVNGAGALGGIGPFARREPAGLERDLALNTWAPIRLTRAALPGMLERGHGGVVNVSSVMAFLPAPGGAPYAAAKSFTTSFSESLHGEVCWRGVHVTALCPGSVGGTRLHRSAGHRESGRLGRLLDVDDVAREGLAAVAAGRPLCVPGLDYRWRVLMARMLPRRLVRARYYRRWGRRLAEAGGPSARVAAGGGQAPRSAGPKP</sequence>
<evidence type="ECO:0000313" key="7">
    <source>
        <dbReference type="Proteomes" id="UP001165124"/>
    </source>
</evidence>
<dbReference type="PANTHER" id="PTHR44196">
    <property type="entry name" value="DEHYDROGENASE/REDUCTASE SDR FAMILY MEMBER 7B"/>
    <property type="match status" value="1"/>
</dbReference>
<dbReference type="SMART" id="SM00822">
    <property type="entry name" value="PKS_KR"/>
    <property type="match status" value="1"/>
</dbReference>
<dbReference type="InterPro" id="IPR036291">
    <property type="entry name" value="NAD(P)-bd_dom_sf"/>
</dbReference>
<dbReference type="PANTHER" id="PTHR44196:SF2">
    <property type="entry name" value="SHORT-CHAIN DEHYDROGENASE-RELATED"/>
    <property type="match status" value="1"/>
</dbReference>
<proteinExistence type="inferred from homology"/>
<keyword evidence="2" id="KW-0560">Oxidoreductase</keyword>
<dbReference type="InterPro" id="IPR002347">
    <property type="entry name" value="SDR_fam"/>
</dbReference>